<evidence type="ECO:0000256" key="1">
    <source>
        <dbReference type="SAM" id="MobiDB-lite"/>
    </source>
</evidence>
<name>A0ABQ4XFU9_9ASTR</name>
<keyword evidence="3" id="KW-1185">Reference proteome</keyword>
<proteinExistence type="predicted"/>
<protein>
    <recommendedName>
        <fullName evidence="4">Integrase, catalytic region, zinc finger, CCHC-type, peptidase aspartic, catalytic</fullName>
    </recommendedName>
</protein>
<sequence>MGNRRRHKAQIVVGVCVQPECKDSKGIQTHEGYRRWVWCCIVLCEGWHSEWQLRAKYSKGGQLCVKPPPNRWVDMRSGTECQYGEKVMKSGVVKFTPVMGTFWEMLAEGNQGALQLGPERARVYLDISPEDKDRYNADIRATNILLQGLPKDIYSLINHYNDAKDIWDNVKMLLEGSELTKEDRESQLMHLNSKFVNNMFPEWGRFVTAMKLNRGLRDSNYDQLYSYLKQHEAHANENKMMLDRFTQHTVDPLALLSNASHQQYYSQSSTTPPSTYVPPHFNRGQRNNARGAGAAGYRGAQNRVGNANPGQARQIKCYNCNSICHIARNYTQPKRLQNSEYFKDKMFLMQAQENKVALDEEQLLFIARGQDNDVDEDVDEQLVQDLALNMDNVFQADDCDAFDFDVDEAPTAQTMFMENLSSANPVYDKAGLSYDSDILSEVHDNDHYQDAICEHHEVHEMHDDVQPNYVVDSHADNTSDSNMIPYKGQRNASYTK</sequence>
<organism evidence="2 3">
    <name type="scientific">Tanacetum coccineum</name>
    <dbReference type="NCBI Taxonomy" id="301880"/>
    <lineage>
        <taxon>Eukaryota</taxon>
        <taxon>Viridiplantae</taxon>
        <taxon>Streptophyta</taxon>
        <taxon>Embryophyta</taxon>
        <taxon>Tracheophyta</taxon>
        <taxon>Spermatophyta</taxon>
        <taxon>Magnoliopsida</taxon>
        <taxon>eudicotyledons</taxon>
        <taxon>Gunneridae</taxon>
        <taxon>Pentapetalae</taxon>
        <taxon>asterids</taxon>
        <taxon>campanulids</taxon>
        <taxon>Asterales</taxon>
        <taxon>Asteraceae</taxon>
        <taxon>Asteroideae</taxon>
        <taxon>Anthemideae</taxon>
        <taxon>Anthemidinae</taxon>
        <taxon>Tanacetum</taxon>
    </lineage>
</organism>
<comment type="caution">
    <text evidence="2">The sequence shown here is derived from an EMBL/GenBank/DDBJ whole genome shotgun (WGS) entry which is preliminary data.</text>
</comment>
<feature type="region of interest" description="Disordered" evidence="1">
    <location>
        <begin position="470"/>
        <end position="496"/>
    </location>
</feature>
<reference evidence="2" key="2">
    <citation type="submission" date="2022-01" db="EMBL/GenBank/DDBJ databases">
        <authorList>
            <person name="Yamashiro T."/>
            <person name="Shiraishi A."/>
            <person name="Satake H."/>
            <person name="Nakayama K."/>
        </authorList>
    </citation>
    <scope>NUCLEOTIDE SEQUENCE</scope>
</reference>
<accession>A0ABQ4XFU9</accession>
<gene>
    <name evidence="2" type="ORF">Tco_0678713</name>
</gene>
<dbReference type="EMBL" id="BQNB010009483">
    <property type="protein sequence ID" value="GJS64149.1"/>
    <property type="molecule type" value="Genomic_DNA"/>
</dbReference>
<evidence type="ECO:0000313" key="2">
    <source>
        <dbReference type="EMBL" id="GJS64149.1"/>
    </source>
</evidence>
<dbReference type="Proteomes" id="UP001151760">
    <property type="component" value="Unassembled WGS sequence"/>
</dbReference>
<evidence type="ECO:0008006" key="4">
    <source>
        <dbReference type="Google" id="ProtNLM"/>
    </source>
</evidence>
<reference evidence="2" key="1">
    <citation type="journal article" date="2022" name="Int. J. Mol. Sci.">
        <title>Draft Genome of Tanacetum Coccineum: Genomic Comparison of Closely Related Tanacetum-Family Plants.</title>
        <authorList>
            <person name="Yamashiro T."/>
            <person name="Shiraishi A."/>
            <person name="Nakayama K."/>
            <person name="Satake H."/>
        </authorList>
    </citation>
    <scope>NUCLEOTIDE SEQUENCE</scope>
</reference>
<evidence type="ECO:0000313" key="3">
    <source>
        <dbReference type="Proteomes" id="UP001151760"/>
    </source>
</evidence>